<organism evidence="11 12">
    <name type="scientific">Kingdonia uniflora</name>
    <dbReference type="NCBI Taxonomy" id="39325"/>
    <lineage>
        <taxon>Eukaryota</taxon>
        <taxon>Viridiplantae</taxon>
        <taxon>Streptophyta</taxon>
        <taxon>Embryophyta</taxon>
        <taxon>Tracheophyta</taxon>
        <taxon>Spermatophyta</taxon>
        <taxon>Magnoliopsida</taxon>
        <taxon>Ranunculales</taxon>
        <taxon>Circaeasteraceae</taxon>
        <taxon>Kingdonia</taxon>
    </lineage>
</organism>
<dbReference type="GO" id="GO:0020037">
    <property type="term" value="F:heme binding"/>
    <property type="evidence" value="ECO:0007669"/>
    <property type="project" value="InterPro"/>
</dbReference>
<dbReference type="PRINTS" id="PR00463">
    <property type="entry name" value="EP450I"/>
</dbReference>
<comment type="caution">
    <text evidence="11">The sequence shown here is derived from an EMBL/GenBank/DDBJ whole genome shotgun (WGS) entry which is preliminary data.</text>
</comment>
<evidence type="ECO:0000256" key="3">
    <source>
        <dbReference type="ARBA" id="ARBA00010617"/>
    </source>
</evidence>
<keyword evidence="9" id="KW-0472">Membrane</keyword>
<dbReference type="SUPFAM" id="SSF48264">
    <property type="entry name" value="Cytochrome P450"/>
    <property type="match status" value="1"/>
</dbReference>
<dbReference type="GO" id="GO:0005506">
    <property type="term" value="F:iron ion binding"/>
    <property type="evidence" value="ECO:0007669"/>
    <property type="project" value="InterPro"/>
</dbReference>
<keyword evidence="6" id="KW-0560">Oxidoreductase</keyword>
<evidence type="ECO:0000256" key="4">
    <source>
        <dbReference type="ARBA" id="ARBA00022617"/>
    </source>
</evidence>
<dbReference type="PANTHER" id="PTHR24286">
    <property type="entry name" value="CYTOCHROME P450 26"/>
    <property type="match status" value="1"/>
</dbReference>
<gene>
    <name evidence="11" type="ORF">GIB67_006534</name>
</gene>
<dbReference type="Proteomes" id="UP000541444">
    <property type="component" value="Unassembled WGS sequence"/>
</dbReference>
<evidence type="ECO:0000256" key="9">
    <source>
        <dbReference type="ARBA" id="ARBA00023136"/>
    </source>
</evidence>
<dbReference type="GO" id="GO:0016125">
    <property type="term" value="P:sterol metabolic process"/>
    <property type="evidence" value="ECO:0007669"/>
    <property type="project" value="TreeGrafter"/>
</dbReference>
<evidence type="ECO:0008006" key="13">
    <source>
        <dbReference type="Google" id="ProtNLM"/>
    </source>
</evidence>
<comment type="cofactor">
    <cofactor evidence="1 10">
        <name>heme</name>
        <dbReference type="ChEBI" id="CHEBI:30413"/>
    </cofactor>
</comment>
<evidence type="ECO:0000256" key="10">
    <source>
        <dbReference type="PIRSR" id="PIRSR602401-1"/>
    </source>
</evidence>
<dbReference type="InterPro" id="IPR001128">
    <property type="entry name" value="Cyt_P450"/>
</dbReference>
<dbReference type="InterPro" id="IPR017972">
    <property type="entry name" value="Cyt_P450_CS"/>
</dbReference>
<evidence type="ECO:0000313" key="11">
    <source>
        <dbReference type="EMBL" id="KAF6141089.1"/>
    </source>
</evidence>
<keyword evidence="7 10" id="KW-0408">Iron</keyword>
<evidence type="ECO:0000256" key="7">
    <source>
        <dbReference type="ARBA" id="ARBA00023004"/>
    </source>
</evidence>
<dbReference type="Gene3D" id="1.10.630.10">
    <property type="entry name" value="Cytochrome P450"/>
    <property type="match status" value="1"/>
</dbReference>
<comment type="subcellular location">
    <subcellularLocation>
        <location evidence="2">Membrane</location>
    </subcellularLocation>
</comment>
<dbReference type="PROSITE" id="PS00086">
    <property type="entry name" value="CYTOCHROME_P450"/>
    <property type="match status" value="1"/>
</dbReference>
<dbReference type="GO" id="GO:0016705">
    <property type="term" value="F:oxidoreductase activity, acting on paired donors, with incorporation or reduction of molecular oxygen"/>
    <property type="evidence" value="ECO:0007669"/>
    <property type="project" value="InterPro"/>
</dbReference>
<evidence type="ECO:0000313" key="12">
    <source>
        <dbReference type="Proteomes" id="UP000541444"/>
    </source>
</evidence>
<comment type="similarity">
    <text evidence="3">Belongs to the cytochrome P450 family.</text>
</comment>
<dbReference type="AlphaFoldDB" id="A0A7J7LEV8"/>
<dbReference type="PANTHER" id="PTHR24286:SF349">
    <property type="entry name" value="CYTOCHROME P450 716A1-RELATED"/>
    <property type="match status" value="1"/>
</dbReference>
<feature type="binding site" description="axial binding residue" evidence="10">
    <location>
        <position position="426"/>
    </location>
    <ligand>
        <name>heme</name>
        <dbReference type="ChEBI" id="CHEBI:30413"/>
    </ligand>
    <ligandPart>
        <name>Fe</name>
        <dbReference type="ChEBI" id="CHEBI:18248"/>
    </ligandPart>
</feature>
<proteinExistence type="inferred from homology"/>
<dbReference type="GO" id="GO:0004497">
    <property type="term" value="F:monooxygenase activity"/>
    <property type="evidence" value="ECO:0007669"/>
    <property type="project" value="UniProtKB-KW"/>
</dbReference>
<reference evidence="11 12" key="1">
    <citation type="journal article" date="2020" name="IScience">
        <title>Genome Sequencing of the Endangered Kingdonia uniflora (Circaeasteraceae, Ranunculales) Reveals Potential Mechanisms of Evolutionary Specialization.</title>
        <authorList>
            <person name="Sun Y."/>
            <person name="Deng T."/>
            <person name="Zhang A."/>
            <person name="Moore M.J."/>
            <person name="Landis J.B."/>
            <person name="Lin N."/>
            <person name="Zhang H."/>
            <person name="Zhang X."/>
            <person name="Huang J."/>
            <person name="Zhang X."/>
            <person name="Sun H."/>
            <person name="Wang H."/>
        </authorList>
    </citation>
    <scope>NUCLEOTIDE SEQUENCE [LARGE SCALE GENOMIC DNA]</scope>
    <source>
        <strain evidence="11">TB1705</strain>
        <tissue evidence="11">Leaf</tissue>
    </source>
</reference>
<evidence type="ECO:0000256" key="8">
    <source>
        <dbReference type="ARBA" id="ARBA00023033"/>
    </source>
</evidence>
<evidence type="ECO:0000256" key="1">
    <source>
        <dbReference type="ARBA" id="ARBA00001971"/>
    </source>
</evidence>
<keyword evidence="5 10" id="KW-0479">Metal-binding</keyword>
<keyword evidence="4 10" id="KW-0349">Heme</keyword>
<accession>A0A7J7LEV8</accession>
<keyword evidence="12" id="KW-1185">Reference proteome</keyword>
<dbReference type="Pfam" id="PF00067">
    <property type="entry name" value="p450"/>
    <property type="match status" value="1"/>
</dbReference>
<name>A0A7J7LEV8_9MAGN</name>
<evidence type="ECO:0000256" key="6">
    <source>
        <dbReference type="ARBA" id="ARBA00023002"/>
    </source>
</evidence>
<dbReference type="GO" id="GO:0016020">
    <property type="term" value="C:membrane"/>
    <property type="evidence" value="ECO:0007669"/>
    <property type="project" value="UniProtKB-SubCell"/>
</dbReference>
<dbReference type="CDD" id="cd11043">
    <property type="entry name" value="CYP90-like"/>
    <property type="match status" value="1"/>
</dbReference>
<keyword evidence="8" id="KW-0503">Monooxygenase</keyword>
<dbReference type="OrthoDB" id="1372046at2759"/>
<dbReference type="FunFam" id="1.10.630.10:FF:000022">
    <property type="entry name" value="Taxadiene 5-alpha hydroxylase"/>
    <property type="match status" value="1"/>
</dbReference>
<sequence>MEVILFLATAILVALLLVVLFQLKSYSGINLPPGKMGLPIIGESLEYVAALQKGAMKKFIDDRMRAFSPEIFKTSLLGENVIVFCSQAGHKFLFSNENKLVQGWWPSTYRKIFTSDQQSSRKKPVNKVMRKIVQGFFKGETLRNHIHVIDSTAKKQLELIKLSNDEESVVAVFPLVKMFTSGLACKLFMSIEDPVHAAKVIKHTDHLAAGVIAIPIDFPGTTFNSAIKSAKLVKKEILLVTKQRKIDLAEKKASATQDILSHMLLISDEDGVFMSETEIGNRILGLLMAGYNTSSRAITAVVKYLGELPHIYNEVLREQTEIANAKEPGKCLNWDDVQMMNFSWNVACEAMRLDSPAKGSFREALTDFTYAGYLIPKGWKLHWTTTATHKNPDYFPNPSKFDPSRFEGNGPAPYTYVPFGGGPRLCPGKEYARLEILVFMHHLVRRYRMEKMVPEGKTNSTPIQAKDVRVRLRRHSKGISQVFEVLPKNRDELQCRGSLDKVLKWYQWIVVYPTLKKLVDDMGFEKFCLIKAENSDNRLIHALVERWWLSTSTFHFPCGELGFKPLDFVILTSISFGRGRELPYDERYSKLEEGKKMFPGSQAPTSGYLATLTNYDIIGASLFDWGTLIMAALYRGLDEVSILRDRKAIGDPRDMGWFMDVAGPNDPIPIPVIQVPYLCLTTYSTNELWHQNQGIRYAAYEDSRELADNNTELRRELRQRDEIIRETSEKLVEMFISYQTEPVVQYTYDESLALSRRTRQRRRSRPS</sequence>
<evidence type="ECO:0000256" key="5">
    <source>
        <dbReference type="ARBA" id="ARBA00022723"/>
    </source>
</evidence>
<dbReference type="InterPro" id="IPR002401">
    <property type="entry name" value="Cyt_P450_E_grp-I"/>
</dbReference>
<dbReference type="EMBL" id="JACGCM010002332">
    <property type="protein sequence ID" value="KAF6141089.1"/>
    <property type="molecule type" value="Genomic_DNA"/>
</dbReference>
<evidence type="ECO:0000256" key="2">
    <source>
        <dbReference type="ARBA" id="ARBA00004370"/>
    </source>
</evidence>
<dbReference type="InterPro" id="IPR036396">
    <property type="entry name" value="Cyt_P450_sf"/>
</dbReference>
<dbReference type="GO" id="GO:0044550">
    <property type="term" value="P:secondary metabolite biosynthetic process"/>
    <property type="evidence" value="ECO:0007669"/>
    <property type="project" value="UniProtKB-ARBA"/>
</dbReference>
<protein>
    <recommendedName>
        <fullName evidence="13">Cytochrome P450</fullName>
    </recommendedName>
</protein>